<proteinExistence type="inferred from homology"/>
<evidence type="ECO:0000256" key="3">
    <source>
        <dbReference type="RuleBase" id="RU000384"/>
    </source>
</evidence>
<comment type="similarity">
    <text evidence="1 2 3">Belongs to the glutamine synthetase family.</text>
</comment>
<dbReference type="SUPFAM" id="SSF54368">
    <property type="entry name" value="Glutamine synthetase, N-terminal domain"/>
    <property type="match status" value="1"/>
</dbReference>
<reference evidence="5 8" key="2">
    <citation type="journal article" date="2019" name="Nat. Med.">
        <title>A library of human gut bacterial isolates paired with longitudinal multiomics data enables mechanistic microbiome research.</title>
        <authorList>
            <person name="Poyet M."/>
            <person name="Groussin M."/>
            <person name="Gibbons S.M."/>
            <person name="Avila-Pacheco J."/>
            <person name="Jiang X."/>
            <person name="Kearney S.M."/>
            <person name="Perrotta A.R."/>
            <person name="Berdy B."/>
            <person name="Zhao S."/>
            <person name="Lieberman T.D."/>
            <person name="Swanson P.K."/>
            <person name="Smith M."/>
            <person name="Roesemann S."/>
            <person name="Alexander J.E."/>
            <person name="Rich S.A."/>
            <person name="Livny J."/>
            <person name="Vlamakis H."/>
            <person name="Clish C."/>
            <person name="Bullock K."/>
            <person name="Deik A."/>
            <person name="Scott J."/>
            <person name="Pierce K.A."/>
            <person name="Xavier R.J."/>
            <person name="Alm E.J."/>
        </authorList>
    </citation>
    <scope>NUCLEOTIDE SEQUENCE [LARGE SCALE GENOMIC DNA]</scope>
    <source>
        <strain evidence="5 8">BIOML-A29</strain>
    </source>
</reference>
<dbReference type="GO" id="GO:0006542">
    <property type="term" value="P:glutamine biosynthetic process"/>
    <property type="evidence" value="ECO:0007669"/>
    <property type="project" value="InterPro"/>
</dbReference>
<dbReference type="GO" id="GO:0005737">
    <property type="term" value="C:cytoplasm"/>
    <property type="evidence" value="ECO:0007669"/>
    <property type="project" value="TreeGrafter"/>
</dbReference>
<evidence type="ECO:0000313" key="7">
    <source>
        <dbReference type="Proteomes" id="UP000286260"/>
    </source>
</evidence>
<dbReference type="InterPro" id="IPR008147">
    <property type="entry name" value="Gln_synt_N"/>
</dbReference>
<dbReference type="FunFam" id="3.10.20.70:FF:000014">
    <property type="entry name" value="Glutamine synthetase type I"/>
    <property type="match status" value="1"/>
</dbReference>
<dbReference type="RefSeq" id="WP_022322407.1">
    <property type="nucleotide sequence ID" value="NZ_BAABZJ010000002.1"/>
</dbReference>
<feature type="domain" description="GS catalytic" evidence="4">
    <location>
        <begin position="128"/>
        <end position="497"/>
    </location>
</feature>
<dbReference type="InterPro" id="IPR014746">
    <property type="entry name" value="Gln_synth/guanido_kin_cat_dom"/>
</dbReference>
<dbReference type="Proteomes" id="UP000434916">
    <property type="component" value="Unassembled WGS sequence"/>
</dbReference>
<keyword evidence="8" id="KW-1185">Reference proteome</keyword>
<evidence type="ECO:0000256" key="2">
    <source>
        <dbReference type="PROSITE-ProRule" id="PRU01331"/>
    </source>
</evidence>
<evidence type="ECO:0000259" key="4">
    <source>
        <dbReference type="PROSITE" id="PS51987"/>
    </source>
</evidence>
<evidence type="ECO:0000313" key="8">
    <source>
        <dbReference type="Proteomes" id="UP000434916"/>
    </source>
</evidence>
<evidence type="ECO:0000313" key="6">
    <source>
        <dbReference type="EMBL" id="RHC85223.1"/>
    </source>
</evidence>
<dbReference type="SMART" id="SM01230">
    <property type="entry name" value="Gln-synt_C"/>
    <property type="match status" value="1"/>
</dbReference>
<dbReference type="Pfam" id="PF03951">
    <property type="entry name" value="Gln-synt_N"/>
    <property type="match status" value="1"/>
</dbReference>
<comment type="caution">
    <text evidence="6">The sequence shown here is derived from an EMBL/GenBank/DDBJ whole genome shotgun (WGS) entry which is preliminary data.</text>
</comment>
<dbReference type="GO" id="GO:0004356">
    <property type="term" value="F:glutamine synthetase activity"/>
    <property type="evidence" value="ECO:0007669"/>
    <property type="project" value="InterPro"/>
</dbReference>
<dbReference type="PANTHER" id="PTHR43407:SF1">
    <property type="entry name" value="LENGSIN"/>
    <property type="match status" value="1"/>
</dbReference>
<protein>
    <submittedName>
        <fullName evidence="6">Glutamine synthetase</fullName>
    </submittedName>
</protein>
<dbReference type="Proteomes" id="UP000286260">
    <property type="component" value="Unassembled WGS sequence"/>
</dbReference>
<sequence>MKDELDMNANLLVEFLQKPSAEFTKADIVSYIKEKNIRMVNFMYPAGDGRLKTLNFVINNAAYLDAILTCGERVDGSSLFSFIEAGSSDLYVIPRFRTAFIDPFSELPTLSMLCSFFNKDGEPLESSPEYTLHKASKAFSDVTGMQFEAMGELEYYVIADEEDLFPATDQRGYHESGPYAKFNQFRTQCMQYIAQAGGQIKYGHSEVGNFTLNGKIYEQNEIEFLPTRVEDAADQLMIAKWVIRNLAYEYGLNITFAPKITAGKAGSGLHIHMRIMKDGKNQMLQDGVLSETARKAIAGMMKLAPSITAFGNTNPTSYFRLVPHQEAPTNICWGDRNRSVLVRVPLGWAAKKDMCSLANPLEADSHYDTTQKQTVEMRSPDGSADLYQLLAGLAVACRYGFEIPDALDIAEKTYVNVNIHQEENKARLETLDQLPDSCAASAKRLQQQRGIFEQYNVFSPSMIDGIIKKLESYDDTTLREDLKNDPEGMLELVNRYFHCG</sequence>
<dbReference type="PROSITE" id="PS51987">
    <property type="entry name" value="GS_CATALYTIC"/>
    <property type="match status" value="1"/>
</dbReference>
<dbReference type="Gene3D" id="3.30.590.10">
    <property type="entry name" value="Glutamine synthetase/guanido kinase, catalytic domain"/>
    <property type="match status" value="1"/>
</dbReference>
<dbReference type="EMBL" id="QSII01000011">
    <property type="protein sequence ID" value="RHC85223.1"/>
    <property type="molecule type" value="Genomic_DNA"/>
</dbReference>
<gene>
    <name evidence="6" type="ORF">DW828_09570</name>
    <name evidence="5" type="ORF">GMD82_04045</name>
</gene>
<dbReference type="PANTHER" id="PTHR43407">
    <property type="entry name" value="GLUTAMINE SYNTHETASE"/>
    <property type="match status" value="1"/>
</dbReference>
<reference evidence="6 7" key="1">
    <citation type="submission" date="2018-08" db="EMBL/GenBank/DDBJ databases">
        <title>A genome reference for cultivated species of the human gut microbiota.</title>
        <authorList>
            <person name="Zou Y."/>
            <person name="Xue W."/>
            <person name="Luo G."/>
        </authorList>
    </citation>
    <scope>NUCLEOTIDE SEQUENCE [LARGE SCALE GENOMIC DNA]</scope>
    <source>
        <strain evidence="6 7">AM34-17</strain>
    </source>
</reference>
<dbReference type="Gene3D" id="3.10.20.70">
    <property type="entry name" value="Glutamine synthetase, N-terminal domain"/>
    <property type="match status" value="1"/>
</dbReference>
<dbReference type="EMBL" id="WNCN01000004">
    <property type="protein sequence ID" value="MTU38688.1"/>
    <property type="molecule type" value="Genomic_DNA"/>
</dbReference>
<evidence type="ECO:0000313" key="5">
    <source>
        <dbReference type="EMBL" id="MTU38688.1"/>
    </source>
</evidence>
<accession>A0A3E4ZVK4</accession>
<dbReference type="Pfam" id="PF00120">
    <property type="entry name" value="Gln-synt_C"/>
    <property type="match status" value="1"/>
</dbReference>
<evidence type="ECO:0000256" key="1">
    <source>
        <dbReference type="ARBA" id="ARBA00009897"/>
    </source>
</evidence>
<name>A0A3E4ZVK4_9BACT</name>
<dbReference type="InterPro" id="IPR008146">
    <property type="entry name" value="Gln_synth_cat_dom"/>
</dbReference>
<dbReference type="GO" id="GO:0016020">
    <property type="term" value="C:membrane"/>
    <property type="evidence" value="ECO:0007669"/>
    <property type="project" value="TreeGrafter"/>
</dbReference>
<organism evidence="6 7">
    <name type="scientific">Parabacteroides merdae</name>
    <dbReference type="NCBI Taxonomy" id="46503"/>
    <lineage>
        <taxon>Bacteria</taxon>
        <taxon>Pseudomonadati</taxon>
        <taxon>Bacteroidota</taxon>
        <taxon>Bacteroidia</taxon>
        <taxon>Bacteroidales</taxon>
        <taxon>Tannerellaceae</taxon>
        <taxon>Parabacteroides</taxon>
    </lineage>
</organism>
<dbReference type="STRING" id="46503.ERS852463_02234"/>
<dbReference type="AlphaFoldDB" id="A0A3E4ZVK4"/>
<dbReference type="SUPFAM" id="SSF55931">
    <property type="entry name" value="Glutamine synthetase/guanido kinase"/>
    <property type="match status" value="1"/>
</dbReference>
<dbReference type="InterPro" id="IPR036651">
    <property type="entry name" value="Gln_synt_N_sf"/>
</dbReference>
<dbReference type="GO" id="GO:0019740">
    <property type="term" value="P:nitrogen utilization"/>
    <property type="evidence" value="ECO:0007669"/>
    <property type="project" value="TreeGrafter"/>
</dbReference>